<gene>
    <name evidence="4" type="ORF">AAA081_05575</name>
</gene>
<dbReference type="InterPro" id="IPR036291">
    <property type="entry name" value="NAD(P)-bd_dom_sf"/>
</dbReference>
<dbReference type="InterPro" id="IPR006037">
    <property type="entry name" value="RCK_C"/>
</dbReference>
<dbReference type="PANTHER" id="PTHR43833">
    <property type="entry name" value="POTASSIUM CHANNEL PROTEIN 2-RELATED-RELATED"/>
    <property type="match status" value="1"/>
</dbReference>
<keyword evidence="5" id="KW-1185">Reference proteome</keyword>
<dbReference type="Gene3D" id="3.40.50.720">
    <property type="entry name" value="NAD(P)-binding Rossmann-like Domain"/>
    <property type="match status" value="1"/>
</dbReference>
<dbReference type="PANTHER" id="PTHR43833:SF5">
    <property type="entry name" value="TRK SYSTEM POTASSIUM UPTAKE PROTEIN TRKA"/>
    <property type="match status" value="1"/>
</dbReference>
<keyword evidence="2" id="KW-0406">Ion transport</keyword>
<sequence>MHITMIGTGAGSRLLAQALVREHHTVEFLIRREKQVKKALRDFHAHFYEDEDDVLAMDFDTTDAFVFCDDSNRALALASLLSKRGAPIHFISYDSALGRLLEKTKSTFGIDFVYDYGEILAGRIHHFFYEEAGMQTEIFENFDSAMVKIDVADNPAFVGRRVKNIGPLEELVLVTIRRGGKIIVPKGNTAIEADDVLRLVGSTEAVGRFRRRYARVDVFESLERKRRFLVFGDGKGAQSIEAALAKEADTLLLSRGRRYPYGVNYVIDRPVTEAMEDVDVAAYDGFIAASDDDADNFLVATAVRDAGQSHVALCLKDERYMRVVDVAHTGGIFSGELLVSQQIKNNLFGPPEISLHLFPGTLEIYEIVLSEDVYATGKTIESLELSEGFLIGGIERKGKSVLPKGKTVLKEGDHLILFLLPECAGDLQKFIRRKAKRFLTELFSM</sequence>
<dbReference type="PROSITE" id="PS51202">
    <property type="entry name" value="RCK_C"/>
    <property type="match status" value="2"/>
</dbReference>
<evidence type="ECO:0000313" key="4">
    <source>
        <dbReference type="EMBL" id="MEQ3353772.1"/>
    </source>
</evidence>
<dbReference type="Proteomes" id="UP001481872">
    <property type="component" value="Unassembled WGS sequence"/>
</dbReference>
<dbReference type="EMBL" id="JBBNPS010000013">
    <property type="protein sequence ID" value="MEQ3353772.1"/>
    <property type="molecule type" value="Genomic_DNA"/>
</dbReference>
<evidence type="ECO:0000256" key="1">
    <source>
        <dbReference type="ARBA" id="ARBA00022448"/>
    </source>
</evidence>
<dbReference type="InterPro" id="IPR036721">
    <property type="entry name" value="RCK_C_sf"/>
</dbReference>
<dbReference type="SUPFAM" id="SSF116726">
    <property type="entry name" value="TrkA C-terminal domain-like"/>
    <property type="match status" value="2"/>
</dbReference>
<protein>
    <submittedName>
        <fullName evidence="4">TrkA C-terminal domain-containing protein</fullName>
    </submittedName>
</protein>
<name>A0ABV1J6E4_9FIRM</name>
<organism evidence="4 5">
    <name type="scientific">Aedoeadaptatus acetigenes</name>
    <dbReference type="NCBI Taxonomy" id="2981723"/>
    <lineage>
        <taxon>Bacteria</taxon>
        <taxon>Bacillati</taxon>
        <taxon>Bacillota</taxon>
        <taxon>Tissierellia</taxon>
        <taxon>Tissierellales</taxon>
        <taxon>Peptoniphilaceae</taxon>
        <taxon>Aedoeadaptatus</taxon>
    </lineage>
</organism>
<evidence type="ECO:0000256" key="2">
    <source>
        <dbReference type="ARBA" id="ARBA00023065"/>
    </source>
</evidence>
<dbReference type="RefSeq" id="WP_349054019.1">
    <property type="nucleotide sequence ID" value="NZ_JBBNPS010000013.1"/>
</dbReference>
<feature type="domain" description="RCK C-terminal" evidence="3">
    <location>
        <begin position="352"/>
        <end position="433"/>
    </location>
</feature>
<dbReference type="Pfam" id="PF02080">
    <property type="entry name" value="TrkA_C"/>
    <property type="match status" value="2"/>
</dbReference>
<evidence type="ECO:0000259" key="3">
    <source>
        <dbReference type="PROSITE" id="PS51202"/>
    </source>
</evidence>
<proteinExistence type="predicted"/>
<keyword evidence="1" id="KW-0813">Transport</keyword>
<comment type="caution">
    <text evidence="4">The sequence shown here is derived from an EMBL/GenBank/DDBJ whole genome shotgun (WGS) entry which is preliminary data.</text>
</comment>
<reference evidence="4 5" key="1">
    <citation type="submission" date="2024-04" db="EMBL/GenBank/DDBJ databases">
        <title>Human intestinal bacterial collection.</title>
        <authorList>
            <person name="Pauvert C."/>
            <person name="Hitch T.C.A."/>
            <person name="Clavel T."/>
        </authorList>
    </citation>
    <scope>NUCLEOTIDE SEQUENCE [LARGE SCALE GENOMIC DNA]</scope>
    <source>
        <strain evidence="4 5">CLA-SR-H026</strain>
    </source>
</reference>
<dbReference type="InterPro" id="IPR050721">
    <property type="entry name" value="Trk_Ktr_HKT_K-transport"/>
</dbReference>
<accession>A0ABV1J6E4</accession>
<feature type="domain" description="RCK C-terminal" evidence="3">
    <location>
        <begin position="134"/>
        <end position="215"/>
    </location>
</feature>
<dbReference type="Gene3D" id="3.30.70.1450">
    <property type="entry name" value="Regulator of K+ conductance, C-terminal domain"/>
    <property type="match status" value="2"/>
</dbReference>
<evidence type="ECO:0000313" key="5">
    <source>
        <dbReference type="Proteomes" id="UP001481872"/>
    </source>
</evidence>
<dbReference type="SUPFAM" id="SSF51735">
    <property type="entry name" value="NAD(P)-binding Rossmann-fold domains"/>
    <property type="match status" value="1"/>
</dbReference>